<feature type="compositionally biased region" description="Basic and acidic residues" evidence="1">
    <location>
        <begin position="1"/>
        <end position="23"/>
    </location>
</feature>
<name>A0ABQ7Z3N9_BRANA</name>
<sequence length="277" mass="31353">MDLNRHRDLQNQRNYSERLDRYGRPFGTRPSAKSTSMSYVRKPPAGPPKHALKENKQIEIRNSPSDSHSYRRDRRISPPLKNTNNEYKRQTTQLRDGSRRRSLSFGNNSNGAQLVWKEKDNEDDGDHINTPFTTPVQQPEIETQTSAARRQRVLECETQELMAKTAATLLAEAINTGNQNASNHAFYAALEQNKESPAQATEQIAAPTSGQAIEERSQLTQPRKRGRPPGKRSTNINQQALKRAGSKGEQTNHAEEEATNSKTIFFKYTRSKHSGNI</sequence>
<feature type="region of interest" description="Disordered" evidence="1">
    <location>
        <begin position="197"/>
        <end position="262"/>
    </location>
</feature>
<reference evidence="2 3" key="1">
    <citation type="submission" date="2021-05" db="EMBL/GenBank/DDBJ databases">
        <title>Genome Assembly of Synthetic Allotetraploid Brassica napus Reveals Homoeologous Exchanges between Subgenomes.</title>
        <authorList>
            <person name="Davis J.T."/>
        </authorList>
    </citation>
    <scope>NUCLEOTIDE SEQUENCE [LARGE SCALE GENOMIC DNA]</scope>
    <source>
        <strain evidence="3">cv. Da-Ae</strain>
        <tissue evidence="2">Seedling</tissue>
    </source>
</reference>
<comment type="caution">
    <text evidence="2">The sequence shown here is derived from an EMBL/GenBank/DDBJ whole genome shotgun (WGS) entry which is preliminary data.</text>
</comment>
<protein>
    <submittedName>
        <fullName evidence="2">Uncharacterized protein</fullName>
    </submittedName>
</protein>
<accession>A0ABQ7Z3N9</accession>
<feature type="region of interest" description="Disordered" evidence="1">
    <location>
        <begin position="1"/>
        <end position="114"/>
    </location>
</feature>
<dbReference type="EMBL" id="JAGKQM010000016">
    <property type="protein sequence ID" value="KAH0874819.1"/>
    <property type="molecule type" value="Genomic_DNA"/>
</dbReference>
<proteinExistence type="predicted"/>
<organism evidence="2 3">
    <name type="scientific">Brassica napus</name>
    <name type="common">Rape</name>
    <dbReference type="NCBI Taxonomy" id="3708"/>
    <lineage>
        <taxon>Eukaryota</taxon>
        <taxon>Viridiplantae</taxon>
        <taxon>Streptophyta</taxon>
        <taxon>Embryophyta</taxon>
        <taxon>Tracheophyta</taxon>
        <taxon>Spermatophyta</taxon>
        <taxon>Magnoliopsida</taxon>
        <taxon>eudicotyledons</taxon>
        <taxon>Gunneridae</taxon>
        <taxon>Pentapetalae</taxon>
        <taxon>rosids</taxon>
        <taxon>malvids</taxon>
        <taxon>Brassicales</taxon>
        <taxon>Brassicaceae</taxon>
        <taxon>Brassiceae</taxon>
        <taxon>Brassica</taxon>
    </lineage>
</organism>
<evidence type="ECO:0000313" key="2">
    <source>
        <dbReference type="EMBL" id="KAH0874819.1"/>
    </source>
</evidence>
<feature type="compositionally biased region" description="Polar residues" evidence="1">
    <location>
        <begin position="80"/>
        <end position="95"/>
    </location>
</feature>
<keyword evidence="3" id="KW-1185">Reference proteome</keyword>
<dbReference type="Proteomes" id="UP000824890">
    <property type="component" value="Unassembled WGS sequence"/>
</dbReference>
<feature type="compositionally biased region" description="Polar residues" evidence="1">
    <location>
        <begin position="197"/>
        <end position="211"/>
    </location>
</feature>
<evidence type="ECO:0000256" key="1">
    <source>
        <dbReference type="SAM" id="MobiDB-lite"/>
    </source>
</evidence>
<gene>
    <name evidence="2" type="ORF">HID58_072181</name>
</gene>
<evidence type="ECO:0000313" key="3">
    <source>
        <dbReference type="Proteomes" id="UP000824890"/>
    </source>
</evidence>